<protein>
    <submittedName>
        <fullName evidence="6">Di/tricarboxylate transporter</fullName>
    </submittedName>
</protein>
<dbReference type="Pfam" id="PF00939">
    <property type="entry name" value="Na_sulph_symp"/>
    <property type="match status" value="1"/>
</dbReference>
<name>A0A366I5X5_9FIRM</name>
<dbReference type="Proteomes" id="UP000253490">
    <property type="component" value="Unassembled WGS sequence"/>
</dbReference>
<feature type="transmembrane region" description="Helical" evidence="5">
    <location>
        <begin position="7"/>
        <end position="24"/>
    </location>
</feature>
<feature type="transmembrane region" description="Helical" evidence="5">
    <location>
        <begin position="282"/>
        <end position="298"/>
    </location>
</feature>
<evidence type="ECO:0000313" key="6">
    <source>
        <dbReference type="EMBL" id="RBP63872.1"/>
    </source>
</evidence>
<keyword evidence="4 5" id="KW-0472">Membrane</keyword>
<evidence type="ECO:0000256" key="4">
    <source>
        <dbReference type="ARBA" id="ARBA00023136"/>
    </source>
</evidence>
<keyword evidence="3 5" id="KW-1133">Transmembrane helix</keyword>
<dbReference type="PANTHER" id="PTHR43652">
    <property type="entry name" value="BASIC AMINO ACID ANTIPORTER YFCC-RELATED"/>
    <property type="match status" value="1"/>
</dbReference>
<feature type="transmembrane region" description="Helical" evidence="5">
    <location>
        <begin position="349"/>
        <end position="379"/>
    </location>
</feature>
<keyword evidence="7" id="KW-1185">Reference proteome</keyword>
<dbReference type="GO" id="GO:0005886">
    <property type="term" value="C:plasma membrane"/>
    <property type="evidence" value="ECO:0007669"/>
    <property type="project" value="TreeGrafter"/>
</dbReference>
<feature type="transmembrane region" description="Helical" evidence="5">
    <location>
        <begin position="386"/>
        <end position="406"/>
    </location>
</feature>
<gene>
    <name evidence="6" type="ORF">DES36_10991</name>
</gene>
<evidence type="ECO:0000256" key="1">
    <source>
        <dbReference type="ARBA" id="ARBA00004141"/>
    </source>
</evidence>
<evidence type="ECO:0000256" key="3">
    <source>
        <dbReference type="ARBA" id="ARBA00022989"/>
    </source>
</evidence>
<comment type="caution">
    <text evidence="6">The sequence shown here is derived from an EMBL/GenBank/DDBJ whole genome shotgun (WGS) entry which is preliminary data.</text>
</comment>
<feature type="transmembrane region" description="Helical" evidence="5">
    <location>
        <begin position="164"/>
        <end position="180"/>
    </location>
</feature>
<evidence type="ECO:0000313" key="7">
    <source>
        <dbReference type="Proteomes" id="UP000253490"/>
    </source>
</evidence>
<dbReference type="PANTHER" id="PTHR43652:SF2">
    <property type="entry name" value="BASIC AMINO ACID ANTIPORTER YFCC-RELATED"/>
    <property type="match status" value="1"/>
</dbReference>
<dbReference type="EMBL" id="QNRX01000009">
    <property type="protein sequence ID" value="RBP63872.1"/>
    <property type="molecule type" value="Genomic_DNA"/>
</dbReference>
<sequence length="454" mass="50129">MQIKKRSLSIIAIVCAIYAALNPFDFTATQVILSTALIAGISLWATAAIDKSITSIALLSIFILVGKNAPTEIIGFIWSDTALLIMATSLLSVGITRTGLVEKLVGKILEKTGYKLNVLLVLPYILGIVLIFLIPQAFARSVILARFFYNILSDDKKYSKTKPVLLFNVFWAVSITYMLFSNGDIVLNQSAISFGGQMATAELYFGNWTPHMFVPTLILCVITFFLTKLIFRKELAEFDADMIVFSKQEKDIEGKKTGIPTILMLVVIFLWMTVGVHGISEWLVALVAVIIMYAIKILTKEDLKEINPRFIIFLTAAFSIGKVMGANGISQVIFDYLQAIIPPGDSPFFLLALALVTMVLHVLIGSAVATLSVVLPLFIPLGLASGYSVAVIVLLNYIVVNIHFLLPHHHANMMIGVGKGYYDDKIMFKNGIVMMPVTFLVLALLYIPWWNFIG</sequence>
<feature type="transmembrane region" description="Helical" evidence="5">
    <location>
        <begin position="257"/>
        <end position="276"/>
    </location>
</feature>
<proteinExistence type="predicted"/>
<dbReference type="GO" id="GO:0022857">
    <property type="term" value="F:transmembrane transporter activity"/>
    <property type="evidence" value="ECO:0007669"/>
    <property type="project" value="InterPro"/>
</dbReference>
<feature type="transmembrane region" description="Helical" evidence="5">
    <location>
        <begin position="426"/>
        <end position="447"/>
    </location>
</feature>
<feature type="transmembrane region" description="Helical" evidence="5">
    <location>
        <begin position="36"/>
        <end position="65"/>
    </location>
</feature>
<evidence type="ECO:0000256" key="2">
    <source>
        <dbReference type="ARBA" id="ARBA00022692"/>
    </source>
</evidence>
<feature type="transmembrane region" description="Helical" evidence="5">
    <location>
        <begin position="212"/>
        <end position="231"/>
    </location>
</feature>
<accession>A0A366I5X5</accession>
<dbReference type="OrthoDB" id="5460483at2"/>
<organism evidence="6 7">
    <name type="scientific">Alkalibaculum bacchi</name>
    <dbReference type="NCBI Taxonomy" id="645887"/>
    <lineage>
        <taxon>Bacteria</taxon>
        <taxon>Bacillati</taxon>
        <taxon>Bacillota</taxon>
        <taxon>Clostridia</taxon>
        <taxon>Eubacteriales</taxon>
        <taxon>Eubacteriaceae</taxon>
        <taxon>Alkalibaculum</taxon>
    </lineage>
</organism>
<dbReference type="AlphaFoldDB" id="A0A366I5X5"/>
<dbReference type="InterPro" id="IPR051679">
    <property type="entry name" value="DASS-Related_Transporters"/>
</dbReference>
<feature type="transmembrane region" description="Helical" evidence="5">
    <location>
        <begin position="116"/>
        <end position="143"/>
    </location>
</feature>
<comment type="subcellular location">
    <subcellularLocation>
        <location evidence="1">Membrane</location>
        <topology evidence="1">Multi-pass membrane protein</topology>
    </subcellularLocation>
</comment>
<keyword evidence="2 5" id="KW-0812">Transmembrane</keyword>
<evidence type="ECO:0000256" key="5">
    <source>
        <dbReference type="SAM" id="Phobius"/>
    </source>
</evidence>
<feature type="transmembrane region" description="Helical" evidence="5">
    <location>
        <begin position="310"/>
        <end position="329"/>
    </location>
</feature>
<feature type="transmembrane region" description="Helical" evidence="5">
    <location>
        <begin position="77"/>
        <end position="96"/>
    </location>
</feature>
<dbReference type="RefSeq" id="WP_113920741.1">
    <property type="nucleotide sequence ID" value="NZ_CALNCS010000015.1"/>
</dbReference>
<dbReference type="InterPro" id="IPR001898">
    <property type="entry name" value="SLC13A/DASS"/>
</dbReference>
<reference evidence="6 7" key="1">
    <citation type="submission" date="2018-06" db="EMBL/GenBank/DDBJ databases">
        <title>Genomic Encyclopedia of Type Strains, Phase IV (KMG-IV): sequencing the most valuable type-strain genomes for metagenomic binning, comparative biology and taxonomic classification.</title>
        <authorList>
            <person name="Goeker M."/>
        </authorList>
    </citation>
    <scope>NUCLEOTIDE SEQUENCE [LARGE SCALE GENOMIC DNA]</scope>
    <source>
        <strain evidence="6 7">DSM 22112</strain>
    </source>
</reference>